<dbReference type="SUPFAM" id="SSF55729">
    <property type="entry name" value="Acyl-CoA N-acyltransferases (Nat)"/>
    <property type="match status" value="1"/>
</dbReference>
<gene>
    <name evidence="2" type="ORF">MQC88_00570</name>
</gene>
<sequence>MTTTATTADWTRPPHLHGRHVALEPLQPAHADGLRAAAADGSLWELAYTNVPMPGEVEAWIEAALAMQAAGAALAFTVRDAGGRIVGTTRYYDLLPQTPRLQIGYTWYARSVQRTGLNTEAKLLLLGHAFEALGCASVGLQTSTRNAASRAAIARLGATQEGILRHHLRHRDGSLRDTVNFSILGSEWPAVKAGLLQKLERHANG</sequence>
<dbReference type="InterPro" id="IPR000182">
    <property type="entry name" value="GNAT_dom"/>
</dbReference>
<feature type="domain" description="N-acetyltransferase" evidence="1">
    <location>
        <begin position="21"/>
        <end position="180"/>
    </location>
</feature>
<dbReference type="Proteomes" id="UP001165423">
    <property type="component" value="Unassembled WGS sequence"/>
</dbReference>
<comment type="caution">
    <text evidence="2">The sequence shown here is derived from an EMBL/GenBank/DDBJ whole genome shotgun (WGS) entry which is preliminary data.</text>
</comment>
<name>A0ABT0A0G7_9GAMM</name>
<keyword evidence="3" id="KW-1185">Reference proteome</keyword>
<organism evidence="2 3">
    <name type="scientific">Cognatiluteimonas sedimenti</name>
    <dbReference type="NCBI Taxonomy" id="2927791"/>
    <lineage>
        <taxon>Bacteria</taxon>
        <taxon>Pseudomonadati</taxon>
        <taxon>Pseudomonadota</taxon>
        <taxon>Gammaproteobacteria</taxon>
        <taxon>Lysobacterales</taxon>
        <taxon>Lysobacteraceae</taxon>
        <taxon>Cognatiluteimonas</taxon>
    </lineage>
</organism>
<protein>
    <submittedName>
        <fullName evidence="2">GNAT family N-acetyltransferase</fullName>
    </submittedName>
</protein>
<dbReference type="Pfam" id="PF13302">
    <property type="entry name" value="Acetyltransf_3"/>
    <property type="match status" value="1"/>
</dbReference>
<dbReference type="PROSITE" id="PS51186">
    <property type="entry name" value="GNAT"/>
    <property type="match status" value="1"/>
</dbReference>
<dbReference type="PANTHER" id="PTHR43610:SF1">
    <property type="entry name" value="N-ACETYLTRANSFERASE DOMAIN-CONTAINING PROTEIN"/>
    <property type="match status" value="1"/>
</dbReference>
<proteinExistence type="predicted"/>
<reference evidence="2 3" key="1">
    <citation type="submission" date="2022-03" db="EMBL/GenBank/DDBJ databases">
        <title>Luteimonas soily sp. nov., a novel bacterium isolated from the soil.</title>
        <authorList>
            <person name="Zhang X."/>
        </authorList>
    </citation>
    <scope>NUCLEOTIDE SEQUENCE [LARGE SCALE GENOMIC DNA]</scope>
    <source>
        <strain evidence="2 3">50</strain>
    </source>
</reference>
<evidence type="ECO:0000313" key="2">
    <source>
        <dbReference type="EMBL" id="MCJ0824464.1"/>
    </source>
</evidence>
<evidence type="ECO:0000313" key="3">
    <source>
        <dbReference type="Proteomes" id="UP001165423"/>
    </source>
</evidence>
<dbReference type="RefSeq" id="WP_243318214.1">
    <property type="nucleotide sequence ID" value="NZ_JALGCL010000001.1"/>
</dbReference>
<accession>A0ABT0A0G7</accession>
<dbReference type="InterPro" id="IPR016181">
    <property type="entry name" value="Acyl_CoA_acyltransferase"/>
</dbReference>
<dbReference type="Gene3D" id="3.40.630.30">
    <property type="match status" value="1"/>
</dbReference>
<dbReference type="EMBL" id="JALGCL010000001">
    <property type="protein sequence ID" value="MCJ0824464.1"/>
    <property type="molecule type" value="Genomic_DNA"/>
</dbReference>
<evidence type="ECO:0000259" key="1">
    <source>
        <dbReference type="PROSITE" id="PS51186"/>
    </source>
</evidence>
<dbReference type="PANTHER" id="PTHR43610">
    <property type="entry name" value="BLL6696 PROTEIN"/>
    <property type="match status" value="1"/>
</dbReference>